<dbReference type="CDD" id="cd04458">
    <property type="entry name" value="CSP_CDS"/>
    <property type="match status" value="1"/>
</dbReference>
<evidence type="ECO:0000259" key="2">
    <source>
        <dbReference type="PROSITE" id="PS51857"/>
    </source>
</evidence>
<evidence type="ECO:0000313" key="4">
    <source>
        <dbReference type="Proteomes" id="UP000218231"/>
    </source>
</evidence>
<proteinExistence type="predicted"/>
<dbReference type="GO" id="GO:0003676">
    <property type="term" value="F:nucleic acid binding"/>
    <property type="evidence" value="ECO:0007669"/>
    <property type="project" value="InterPro"/>
</dbReference>
<dbReference type="FunFam" id="2.40.50.140:FF:000274">
    <property type="entry name" value="Mitochondrial RNA binding protein"/>
    <property type="match status" value="1"/>
</dbReference>
<sequence length="325" mass="36675">MFRVSERSQLANNRHSAPCHFIPPANSRTDEVRKNMAAGTNVSEMIAKMNKVGLKDQDEEGKDGKQVEMDRKEAGRTHKDSTTNRSNSGRRSRTTSEQQRRPRRPRLTLEERQKKDQERLDKYMEEQKTKKVLETGCKGTIKWYSLRNKYGFIGRNEQEKSDVFVHQMAISNSRERKYVFRTLEDGEPVEFDIVEGRKGPEAANVTGPEGGPVHGVRFRIFYVRSGPRSYPSGRGGAPRRRPQNRRREDDGENAEKDGEETGANKKPRNNRRRGGGRGASNGKEARDKQDGDKESKKQSKDTDKASGDKSAPAAADGPKIVEASA</sequence>
<dbReference type="EMBL" id="LIAE01009762">
    <property type="protein sequence ID" value="PAV68439.1"/>
    <property type="molecule type" value="Genomic_DNA"/>
</dbReference>
<dbReference type="InterPro" id="IPR050181">
    <property type="entry name" value="Cold_shock_domain"/>
</dbReference>
<dbReference type="InterPro" id="IPR012340">
    <property type="entry name" value="NA-bd_OB-fold"/>
</dbReference>
<dbReference type="SUPFAM" id="SSF50249">
    <property type="entry name" value="Nucleic acid-binding proteins"/>
    <property type="match status" value="1"/>
</dbReference>
<feature type="compositionally biased region" description="Basic and acidic residues" evidence="1">
    <location>
        <begin position="107"/>
        <end position="123"/>
    </location>
</feature>
<gene>
    <name evidence="3" type="ORF">WR25_09773</name>
</gene>
<feature type="compositionally biased region" description="Basic and acidic residues" evidence="1">
    <location>
        <begin position="283"/>
        <end position="307"/>
    </location>
</feature>
<dbReference type="Proteomes" id="UP000218231">
    <property type="component" value="Unassembled WGS sequence"/>
</dbReference>
<dbReference type="STRING" id="2018661.A0A2A2K3Q7"/>
<dbReference type="InterPro" id="IPR011129">
    <property type="entry name" value="CSD"/>
</dbReference>
<feature type="compositionally biased region" description="Basic residues" evidence="1">
    <location>
        <begin position="265"/>
        <end position="275"/>
    </location>
</feature>
<protein>
    <recommendedName>
        <fullName evidence="2">CSD domain-containing protein</fullName>
    </recommendedName>
</protein>
<evidence type="ECO:0000313" key="3">
    <source>
        <dbReference type="EMBL" id="PAV68439.1"/>
    </source>
</evidence>
<dbReference type="InterPro" id="IPR002059">
    <property type="entry name" value="CSP_DNA-bd"/>
</dbReference>
<feature type="compositionally biased region" description="Basic and acidic residues" evidence="1">
    <location>
        <begin position="62"/>
        <end position="82"/>
    </location>
</feature>
<feature type="region of interest" description="Disordered" evidence="1">
    <location>
        <begin position="225"/>
        <end position="325"/>
    </location>
</feature>
<dbReference type="AlphaFoldDB" id="A0A2A2K3Q7"/>
<reference evidence="3 4" key="1">
    <citation type="journal article" date="2017" name="Curr. Biol.">
        <title>Genome architecture and evolution of a unichromosomal asexual nematode.</title>
        <authorList>
            <person name="Fradin H."/>
            <person name="Zegar C."/>
            <person name="Gutwein M."/>
            <person name="Lucas J."/>
            <person name="Kovtun M."/>
            <person name="Corcoran D."/>
            <person name="Baugh L.R."/>
            <person name="Kiontke K."/>
            <person name="Gunsalus K."/>
            <person name="Fitch D.H."/>
            <person name="Piano F."/>
        </authorList>
    </citation>
    <scope>NUCLEOTIDE SEQUENCE [LARGE SCALE GENOMIC DNA]</scope>
    <source>
        <strain evidence="3">PF1309</strain>
    </source>
</reference>
<dbReference type="Gene3D" id="2.40.50.140">
    <property type="entry name" value="Nucleic acid-binding proteins"/>
    <property type="match status" value="1"/>
</dbReference>
<dbReference type="PROSITE" id="PS51857">
    <property type="entry name" value="CSD_2"/>
    <property type="match status" value="1"/>
</dbReference>
<feature type="compositionally biased region" description="Basic and acidic residues" evidence="1">
    <location>
        <begin position="245"/>
        <end position="256"/>
    </location>
</feature>
<dbReference type="PRINTS" id="PR00050">
    <property type="entry name" value="COLDSHOCK"/>
</dbReference>
<organism evidence="3 4">
    <name type="scientific">Diploscapter pachys</name>
    <dbReference type="NCBI Taxonomy" id="2018661"/>
    <lineage>
        <taxon>Eukaryota</taxon>
        <taxon>Metazoa</taxon>
        <taxon>Ecdysozoa</taxon>
        <taxon>Nematoda</taxon>
        <taxon>Chromadorea</taxon>
        <taxon>Rhabditida</taxon>
        <taxon>Rhabditina</taxon>
        <taxon>Rhabditomorpha</taxon>
        <taxon>Rhabditoidea</taxon>
        <taxon>Rhabditidae</taxon>
        <taxon>Diploscapter</taxon>
    </lineage>
</organism>
<dbReference type="SMART" id="SM00357">
    <property type="entry name" value="CSP"/>
    <property type="match status" value="1"/>
</dbReference>
<accession>A0A2A2K3Q7</accession>
<name>A0A2A2K3Q7_9BILA</name>
<feature type="domain" description="CSD" evidence="2">
    <location>
        <begin position="136"/>
        <end position="207"/>
    </location>
</feature>
<keyword evidence="4" id="KW-1185">Reference proteome</keyword>
<dbReference type="PANTHER" id="PTHR11544">
    <property type="entry name" value="COLD SHOCK DOMAIN CONTAINING PROTEINS"/>
    <property type="match status" value="1"/>
</dbReference>
<dbReference type="OrthoDB" id="203339at2759"/>
<evidence type="ECO:0000256" key="1">
    <source>
        <dbReference type="SAM" id="MobiDB-lite"/>
    </source>
</evidence>
<feature type="region of interest" description="Disordered" evidence="1">
    <location>
        <begin position="1"/>
        <end position="123"/>
    </location>
</feature>
<dbReference type="Pfam" id="PF00313">
    <property type="entry name" value="CSD"/>
    <property type="match status" value="1"/>
</dbReference>
<comment type="caution">
    <text evidence="3">The sequence shown here is derived from an EMBL/GenBank/DDBJ whole genome shotgun (WGS) entry which is preliminary data.</text>
</comment>